<reference evidence="1 2" key="1">
    <citation type="submission" date="2023-09" db="EMBL/GenBank/DDBJ databases">
        <authorList>
            <person name="Wang M."/>
        </authorList>
    </citation>
    <scope>NUCLEOTIDE SEQUENCE [LARGE SCALE GENOMIC DNA]</scope>
    <source>
        <strain evidence="1">GT-2023</strain>
        <tissue evidence="1">Liver</tissue>
    </source>
</reference>
<accession>A0ABR3LM25</accession>
<comment type="caution">
    <text evidence="1">The sequence shown here is derived from an EMBL/GenBank/DDBJ whole genome shotgun (WGS) entry which is preliminary data.</text>
</comment>
<evidence type="ECO:0000313" key="1">
    <source>
        <dbReference type="EMBL" id="KAL1253076.1"/>
    </source>
</evidence>
<feature type="non-terminal residue" evidence="1">
    <location>
        <position position="1"/>
    </location>
</feature>
<name>A0ABR3LM25_9TELE</name>
<keyword evidence="2" id="KW-1185">Reference proteome</keyword>
<proteinExistence type="predicted"/>
<sequence>ELLSQPRPEGLTEIICPKNGSERVNVALVYPPTPTVDITTGVQLQLPTHDELKVL</sequence>
<gene>
    <name evidence="1" type="ORF">QQF64_017769</name>
</gene>
<organism evidence="1 2">
    <name type="scientific">Cirrhinus molitorella</name>
    <name type="common">mud carp</name>
    <dbReference type="NCBI Taxonomy" id="172907"/>
    <lineage>
        <taxon>Eukaryota</taxon>
        <taxon>Metazoa</taxon>
        <taxon>Chordata</taxon>
        <taxon>Craniata</taxon>
        <taxon>Vertebrata</taxon>
        <taxon>Euteleostomi</taxon>
        <taxon>Actinopterygii</taxon>
        <taxon>Neopterygii</taxon>
        <taxon>Teleostei</taxon>
        <taxon>Ostariophysi</taxon>
        <taxon>Cypriniformes</taxon>
        <taxon>Cyprinidae</taxon>
        <taxon>Labeoninae</taxon>
        <taxon>Labeonini</taxon>
        <taxon>Cirrhinus</taxon>
    </lineage>
</organism>
<evidence type="ECO:0000313" key="2">
    <source>
        <dbReference type="Proteomes" id="UP001558613"/>
    </source>
</evidence>
<dbReference type="Proteomes" id="UP001558613">
    <property type="component" value="Unassembled WGS sequence"/>
</dbReference>
<dbReference type="EMBL" id="JAYMGO010000021">
    <property type="protein sequence ID" value="KAL1253076.1"/>
    <property type="molecule type" value="Genomic_DNA"/>
</dbReference>
<protein>
    <submittedName>
        <fullName evidence="1">Uncharacterized protein</fullName>
    </submittedName>
</protein>